<keyword evidence="4" id="KW-1185">Reference proteome</keyword>
<feature type="region of interest" description="Disordered" evidence="1">
    <location>
        <begin position="228"/>
        <end position="252"/>
    </location>
</feature>
<name>A0A5B8FQ32_9RHOB</name>
<dbReference type="RefSeq" id="WP_138577236.1">
    <property type="nucleotide sequence ID" value="NZ_CP040818.1"/>
</dbReference>
<dbReference type="AlphaFoldDB" id="A0A5B8FQ32"/>
<feature type="compositionally biased region" description="Pro residues" evidence="1">
    <location>
        <begin position="236"/>
        <end position="246"/>
    </location>
</feature>
<evidence type="ECO:0000256" key="2">
    <source>
        <dbReference type="SAM" id="SignalP"/>
    </source>
</evidence>
<dbReference type="PROSITE" id="PS51257">
    <property type="entry name" value="PROKAR_LIPOPROTEIN"/>
    <property type="match status" value="1"/>
</dbReference>
<dbReference type="OrthoDB" id="7877343at2"/>
<protein>
    <submittedName>
        <fullName evidence="3">Uncharacterized protein</fullName>
    </submittedName>
</protein>
<evidence type="ECO:0000313" key="4">
    <source>
        <dbReference type="Proteomes" id="UP000305888"/>
    </source>
</evidence>
<dbReference type="EMBL" id="CP040818">
    <property type="protein sequence ID" value="QDL90445.1"/>
    <property type="molecule type" value="Genomic_DNA"/>
</dbReference>
<evidence type="ECO:0000313" key="3">
    <source>
        <dbReference type="EMBL" id="QDL90445.1"/>
    </source>
</evidence>
<reference evidence="3 4" key="1">
    <citation type="submission" date="2019-06" db="EMBL/GenBank/DDBJ databases">
        <title>Genome sequence of Rhodobacteraceae bacterium D4M1.</title>
        <authorList>
            <person name="Cao J."/>
        </authorList>
    </citation>
    <scope>NUCLEOTIDE SEQUENCE [LARGE SCALE GENOMIC DNA]</scope>
    <source>
        <strain evidence="3 4">D4M1</strain>
    </source>
</reference>
<dbReference type="Proteomes" id="UP000305888">
    <property type="component" value="Chromosome"/>
</dbReference>
<accession>A0A5B8FQ32</accession>
<feature type="signal peptide" evidence="2">
    <location>
        <begin position="1"/>
        <end position="25"/>
    </location>
</feature>
<dbReference type="KEGG" id="ppru:FDP22_00730"/>
<feature type="chain" id="PRO_5023090249" evidence="2">
    <location>
        <begin position="26"/>
        <end position="252"/>
    </location>
</feature>
<gene>
    <name evidence="3" type="ORF">FDP22_00730</name>
</gene>
<proteinExistence type="predicted"/>
<organism evidence="3 4">
    <name type="scientific">Paroceanicella profunda</name>
    <dbReference type="NCBI Taxonomy" id="2579971"/>
    <lineage>
        <taxon>Bacteria</taxon>
        <taxon>Pseudomonadati</taxon>
        <taxon>Pseudomonadota</taxon>
        <taxon>Alphaproteobacteria</taxon>
        <taxon>Rhodobacterales</taxon>
        <taxon>Paracoccaceae</taxon>
        <taxon>Paroceanicella</taxon>
    </lineage>
</organism>
<sequence>MFGRTLAPGILLAAALAACSPPAVSVDSGMQVRRATRSEVLVSADGRSVSIVPPEGYCVMRDSVRTGEKVVFSLMGECTPDASAEDADDRAPAGLLTASVSYAPLFHPTESHDDSLDALEEFLGSDRGLSLVGRGGAAERLKILESYRENDALLLLVENSGEQVIPISAPHFWRAFLELNDRMVSVSVSTFRDRPAEDRQMLALLRRFIAGLREANKPELLAGGLAVATTQEARPGPAPATPPAAPADPADR</sequence>
<evidence type="ECO:0000256" key="1">
    <source>
        <dbReference type="SAM" id="MobiDB-lite"/>
    </source>
</evidence>
<keyword evidence="2" id="KW-0732">Signal</keyword>